<protein>
    <submittedName>
        <fullName evidence="8">RNA polymerase sigma-70 factor (ECF subfamily)</fullName>
    </submittedName>
</protein>
<keyword evidence="9" id="KW-1185">Reference proteome</keyword>
<dbReference type="Gene3D" id="1.10.10.10">
    <property type="entry name" value="Winged helix-like DNA-binding domain superfamily/Winged helix DNA-binding domain"/>
    <property type="match status" value="1"/>
</dbReference>
<dbReference type="Pfam" id="PF04542">
    <property type="entry name" value="Sigma70_r2"/>
    <property type="match status" value="1"/>
</dbReference>
<dbReference type="InterPro" id="IPR007627">
    <property type="entry name" value="RNA_pol_sigma70_r2"/>
</dbReference>
<dbReference type="EMBL" id="JAGGLJ010000012">
    <property type="protein sequence ID" value="MBP2025748.1"/>
    <property type="molecule type" value="Genomic_DNA"/>
</dbReference>
<dbReference type="SUPFAM" id="SSF88946">
    <property type="entry name" value="Sigma2 domain of RNA polymerase sigma factors"/>
    <property type="match status" value="1"/>
</dbReference>
<proteinExistence type="inferred from homology"/>
<dbReference type="PANTHER" id="PTHR43133:SF8">
    <property type="entry name" value="RNA POLYMERASE SIGMA FACTOR HI_1459-RELATED"/>
    <property type="match status" value="1"/>
</dbReference>
<dbReference type="InterPro" id="IPR013324">
    <property type="entry name" value="RNA_pol_sigma_r3/r4-like"/>
</dbReference>
<name>A0ABS4KD97_9FIRM</name>
<feature type="domain" description="RNA polymerase sigma factor 70 region 4 type 2" evidence="7">
    <location>
        <begin position="121"/>
        <end position="173"/>
    </location>
</feature>
<dbReference type="Pfam" id="PF08281">
    <property type="entry name" value="Sigma70_r4_2"/>
    <property type="match status" value="1"/>
</dbReference>
<evidence type="ECO:0000256" key="2">
    <source>
        <dbReference type="ARBA" id="ARBA00023015"/>
    </source>
</evidence>
<keyword evidence="2" id="KW-0805">Transcription regulation</keyword>
<dbReference type="Gene3D" id="1.10.1740.10">
    <property type="match status" value="1"/>
</dbReference>
<dbReference type="InterPro" id="IPR013325">
    <property type="entry name" value="RNA_pol_sigma_r2"/>
</dbReference>
<keyword evidence="3" id="KW-0731">Sigma factor</keyword>
<keyword evidence="4" id="KW-0238">DNA-binding</keyword>
<comment type="caution">
    <text evidence="8">The sequence shown here is derived from an EMBL/GenBank/DDBJ whole genome shotgun (WGS) entry which is preliminary data.</text>
</comment>
<keyword evidence="5" id="KW-0804">Transcription</keyword>
<evidence type="ECO:0000256" key="4">
    <source>
        <dbReference type="ARBA" id="ARBA00023125"/>
    </source>
</evidence>
<sequence>MKITEDNFIEELKNKNEDALYYVIDNYSWIIKTIVSKHLFKIQDYEEECINDCLLGIWNNIDLYNEDKSSFKNWVGGITKYKSIDYIRKYLKDSENENIDDLFISNRKDNLDILLELEGEEEIKKSLNMLSKRDKKIFEDLYIKGLSIEEVSKNMQIEKSNLYNILSRGKKKLKNNLNREEL</sequence>
<evidence type="ECO:0000313" key="9">
    <source>
        <dbReference type="Proteomes" id="UP001519306"/>
    </source>
</evidence>
<gene>
    <name evidence="8" type="ORF">J2Z71_001295</name>
</gene>
<evidence type="ECO:0000256" key="1">
    <source>
        <dbReference type="ARBA" id="ARBA00010641"/>
    </source>
</evidence>
<evidence type="ECO:0000259" key="7">
    <source>
        <dbReference type="Pfam" id="PF08281"/>
    </source>
</evidence>
<dbReference type="PANTHER" id="PTHR43133">
    <property type="entry name" value="RNA POLYMERASE ECF-TYPE SIGMA FACTO"/>
    <property type="match status" value="1"/>
</dbReference>
<evidence type="ECO:0000313" key="8">
    <source>
        <dbReference type="EMBL" id="MBP2025748.1"/>
    </source>
</evidence>
<evidence type="ECO:0000259" key="6">
    <source>
        <dbReference type="Pfam" id="PF04542"/>
    </source>
</evidence>
<evidence type="ECO:0000256" key="5">
    <source>
        <dbReference type="ARBA" id="ARBA00023163"/>
    </source>
</evidence>
<dbReference type="InterPro" id="IPR014284">
    <property type="entry name" value="RNA_pol_sigma-70_dom"/>
</dbReference>
<comment type="similarity">
    <text evidence="1">Belongs to the sigma-70 factor family. ECF subfamily.</text>
</comment>
<dbReference type="NCBIfam" id="TIGR02937">
    <property type="entry name" value="sigma70-ECF"/>
    <property type="match status" value="1"/>
</dbReference>
<dbReference type="Proteomes" id="UP001519306">
    <property type="component" value="Unassembled WGS sequence"/>
</dbReference>
<feature type="domain" description="RNA polymerase sigma-70 region 2" evidence="6">
    <location>
        <begin position="47"/>
        <end position="89"/>
    </location>
</feature>
<dbReference type="InterPro" id="IPR036388">
    <property type="entry name" value="WH-like_DNA-bd_sf"/>
</dbReference>
<dbReference type="SUPFAM" id="SSF88659">
    <property type="entry name" value="Sigma3 and sigma4 domains of RNA polymerase sigma factors"/>
    <property type="match status" value="1"/>
</dbReference>
<dbReference type="InterPro" id="IPR013249">
    <property type="entry name" value="RNA_pol_sigma70_r4_t2"/>
</dbReference>
<organism evidence="8 9">
    <name type="scientific">Peptoniphilus stercorisuis</name>
    <dbReference type="NCBI Taxonomy" id="1436965"/>
    <lineage>
        <taxon>Bacteria</taxon>
        <taxon>Bacillati</taxon>
        <taxon>Bacillota</taxon>
        <taxon>Tissierellia</taxon>
        <taxon>Tissierellales</taxon>
        <taxon>Peptoniphilaceae</taxon>
        <taxon>Peptoniphilus</taxon>
    </lineage>
</organism>
<dbReference type="RefSeq" id="WP_210061188.1">
    <property type="nucleotide sequence ID" value="NZ_JAGGLJ010000012.1"/>
</dbReference>
<accession>A0ABS4KD97</accession>
<evidence type="ECO:0000256" key="3">
    <source>
        <dbReference type="ARBA" id="ARBA00023082"/>
    </source>
</evidence>
<dbReference type="InterPro" id="IPR039425">
    <property type="entry name" value="RNA_pol_sigma-70-like"/>
</dbReference>
<reference evidence="8 9" key="1">
    <citation type="submission" date="2021-03" db="EMBL/GenBank/DDBJ databases">
        <title>Genomic Encyclopedia of Type Strains, Phase IV (KMG-IV): sequencing the most valuable type-strain genomes for metagenomic binning, comparative biology and taxonomic classification.</title>
        <authorList>
            <person name="Goeker M."/>
        </authorList>
    </citation>
    <scope>NUCLEOTIDE SEQUENCE [LARGE SCALE GENOMIC DNA]</scope>
    <source>
        <strain evidence="8 9">DSM 27563</strain>
    </source>
</reference>